<feature type="region of interest" description="Disordered" evidence="1">
    <location>
        <begin position="25"/>
        <end position="46"/>
    </location>
</feature>
<evidence type="ECO:0000256" key="1">
    <source>
        <dbReference type="SAM" id="MobiDB-lite"/>
    </source>
</evidence>
<reference evidence="2" key="2">
    <citation type="submission" date="2022-06" db="UniProtKB">
        <authorList>
            <consortium name="EnsemblMetazoa"/>
        </authorList>
    </citation>
    <scope>IDENTIFICATION</scope>
    <source>
        <strain evidence="2">DF5081</strain>
    </source>
</reference>
<protein>
    <submittedName>
        <fullName evidence="2">Uncharacterized protein</fullName>
    </submittedName>
</protein>
<evidence type="ECO:0000313" key="3">
    <source>
        <dbReference type="Proteomes" id="UP000005237"/>
    </source>
</evidence>
<keyword evidence="3" id="KW-1185">Reference proteome</keyword>
<name>A0A8R1DRJ4_CAEJA</name>
<accession>A0A8R1DRJ4</accession>
<dbReference type="AlphaFoldDB" id="A0A8R1DRJ4"/>
<dbReference type="Proteomes" id="UP000005237">
    <property type="component" value="Unassembled WGS sequence"/>
</dbReference>
<dbReference type="EnsemblMetazoa" id="CJA08997.1">
    <property type="protein sequence ID" value="CJA08997.1"/>
    <property type="gene ID" value="WBGene00128200"/>
</dbReference>
<evidence type="ECO:0000313" key="2">
    <source>
        <dbReference type="EnsemblMetazoa" id="CJA08997.1"/>
    </source>
</evidence>
<proteinExistence type="predicted"/>
<organism evidence="2 3">
    <name type="scientific">Caenorhabditis japonica</name>
    <dbReference type="NCBI Taxonomy" id="281687"/>
    <lineage>
        <taxon>Eukaryota</taxon>
        <taxon>Metazoa</taxon>
        <taxon>Ecdysozoa</taxon>
        <taxon>Nematoda</taxon>
        <taxon>Chromadorea</taxon>
        <taxon>Rhabditida</taxon>
        <taxon>Rhabditina</taxon>
        <taxon>Rhabditomorpha</taxon>
        <taxon>Rhabditoidea</taxon>
        <taxon>Rhabditidae</taxon>
        <taxon>Peloderinae</taxon>
        <taxon>Caenorhabditis</taxon>
    </lineage>
</organism>
<sequence>MLIITLPCGHPNQYRFVAMFVPRQPPMKRRQTETDEDARDANSHDDAGLFVPYSDYLELRSHVEHLTESLKSLHVALVEDGTKKLGDRINTLLPILSALPPLGPTPDPVTCHGGKTNSALSDPTPNANNLNNPAACPSDPMSIALQTLQMVEKSKRAVLERLPDDANDPQQDAKDLDLVVSFARKNDLPVPSRVHRHPCKSRFRPVKLQFGSKEDRDRFITGFYQAKSSDYTFSNIPTKPRCRRDLTQPELETLRQSRKFVYDENTKAKKSIYLMKDIHYKVNPNPRPFV</sequence>
<reference evidence="3" key="1">
    <citation type="submission" date="2010-08" db="EMBL/GenBank/DDBJ databases">
        <authorList>
            <consortium name="Caenorhabditis japonica Sequencing Consortium"/>
            <person name="Wilson R.K."/>
        </authorList>
    </citation>
    <scope>NUCLEOTIDE SEQUENCE [LARGE SCALE GENOMIC DNA]</scope>
    <source>
        <strain evidence="3">DF5081</strain>
    </source>
</reference>